<dbReference type="EMBL" id="AGDV01000009">
    <property type="protein sequence ID" value="EMB34147.1"/>
    <property type="molecule type" value="Genomic_DNA"/>
</dbReference>
<evidence type="ECO:0000256" key="4">
    <source>
        <dbReference type="ARBA" id="ARBA00022676"/>
    </source>
</evidence>
<evidence type="ECO:0000256" key="3">
    <source>
        <dbReference type="ARBA" id="ARBA00011892"/>
    </source>
</evidence>
<dbReference type="InterPro" id="IPR017872">
    <property type="entry name" value="Pyrmidine_PPase_CS"/>
</dbReference>
<dbReference type="Pfam" id="PF02885">
    <property type="entry name" value="Glycos_trans_3N"/>
    <property type="match status" value="1"/>
</dbReference>
<keyword evidence="5" id="KW-0808">Transferase</keyword>
<name>A0A0E2E745_TREDN</name>
<dbReference type="PATRIC" id="fig|999432.5.peg.931"/>
<comment type="similarity">
    <text evidence="1">Belongs to the thymidine/pyrimidine-nucleoside phosphorylase family.</text>
</comment>
<dbReference type="Gene3D" id="1.20.970.10">
    <property type="entry name" value="Transferase, Pyrimidine Nucleoside Phosphorylase, Chain C"/>
    <property type="match status" value="1"/>
</dbReference>
<dbReference type="InterPro" id="IPR036566">
    <property type="entry name" value="PYNP-like_C_sf"/>
</dbReference>
<dbReference type="FunFam" id="3.40.1030.10:FF:000003">
    <property type="entry name" value="Pyrimidine-nucleoside phosphorylase"/>
    <property type="match status" value="1"/>
</dbReference>
<evidence type="ECO:0000256" key="2">
    <source>
        <dbReference type="ARBA" id="ARBA00011738"/>
    </source>
</evidence>
<evidence type="ECO:0000259" key="7">
    <source>
        <dbReference type="SMART" id="SM00941"/>
    </source>
</evidence>
<comment type="caution">
    <text evidence="8">The sequence shown here is derived from an EMBL/GenBank/DDBJ whole genome shotgun (WGS) entry which is preliminary data.</text>
</comment>
<dbReference type="InterPro" id="IPR035902">
    <property type="entry name" value="Nuc_phospho_transferase"/>
</dbReference>
<organism evidence="8">
    <name type="scientific">Treponema denticola H-22</name>
    <dbReference type="NCBI Taxonomy" id="999432"/>
    <lineage>
        <taxon>Bacteria</taxon>
        <taxon>Pseudomonadati</taxon>
        <taxon>Spirochaetota</taxon>
        <taxon>Spirochaetia</taxon>
        <taxon>Spirochaetales</taxon>
        <taxon>Treponemataceae</taxon>
        <taxon>Treponema</taxon>
    </lineage>
</organism>
<dbReference type="PANTHER" id="PTHR10515:SF0">
    <property type="entry name" value="THYMIDINE PHOSPHORYLASE"/>
    <property type="match status" value="1"/>
</dbReference>
<protein>
    <recommendedName>
        <fullName evidence="3">thymidine phosphorylase</fullName>
        <ecNumber evidence="3">2.4.2.4</ecNumber>
    </recommendedName>
</protein>
<dbReference type="InterPro" id="IPR036320">
    <property type="entry name" value="Glycosyl_Trfase_fam3_N_dom_sf"/>
</dbReference>
<proteinExistence type="inferred from homology"/>
<gene>
    <name evidence="8" type="ORF">HMPREF9726_00896</name>
</gene>
<dbReference type="SMART" id="SM00941">
    <property type="entry name" value="PYNP_C"/>
    <property type="match status" value="1"/>
</dbReference>
<dbReference type="GO" id="GO:0004645">
    <property type="term" value="F:1,4-alpha-oligoglucan phosphorylase activity"/>
    <property type="evidence" value="ECO:0007669"/>
    <property type="project" value="InterPro"/>
</dbReference>
<dbReference type="PROSITE" id="PS00647">
    <property type="entry name" value="THYMID_PHOSPHORYLASE"/>
    <property type="match status" value="1"/>
</dbReference>
<dbReference type="Gene3D" id="3.90.1170.30">
    <property type="entry name" value="Pyrimidine nucleoside phosphorylase-like, C-terminal domain"/>
    <property type="match status" value="1"/>
</dbReference>
<dbReference type="AlphaFoldDB" id="A0A0E2E745"/>
<reference evidence="8" key="1">
    <citation type="submission" date="2012-01" db="EMBL/GenBank/DDBJ databases">
        <title>The Genome Sequence of Treponema denticola H-22.</title>
        <authorList>
            <consortium name="The Broad Institute Genome Sequencing Platform"/>
            <person name="Earl A."/>
            <person name="Ward D."/>
            <person name="Feldgarden M."/>
            <person name="Gevers D."/>
            <person name="Blanton J.M."/>
            <person name="Fenno C.J."/>
            <person name="Baranova O.V."/>
            <person name="Mathney J."/>
            <person name="Dewhirst F.E."/>
            <person name="Izard J."/>
            <person name="Young S.K."/>
            <person name="Zeng Q."/>
            <person name="Gargeya S."/>
            <person name="Fitzgerald M."/>
            <person name="Haas B."/>
            <person name="Abouelleil A."/>
            <person name="Alvarado L."/>
            <person name="Arachchi H.M."/>
            <person name="Berlin A."/>
            <person name="Chapman S.B."/>
            <person name="Gearin G."/>
            <person name="Goldberg J."/>
            <person name="Griggs A."/>
            <person name="Gujja S."/>
            <person name="Hansen M."/>
            <person name="Heiman D."/>
            <person name="Howarth C."/>
            <person name="Larimer J."/>
            <person name="Lui A."/>
            <person name="MacDonald P.J.P."/>
            <person name="McCowen C."/>
            <person name="Montmayeur A."/>
            <person name="Murphy C."/>
            <person name="Neiman D."/>
            <person name="Pearson M."/>
            <person name="Priest M."/>
            <person name="Roberts A."/>
            <person name="Saif S."/>
            <person name="Shea T."/>
            <person name="Sisk P."/>
            <person name="Stolte C."/>
            <person name="Sykes S."/>
            <person name="Wortman J."/>
            <person name="Nusbaum C."/>
            <person name="Birren B."/>
        </authorList>
    </citation>
    <scope>NUCLEOTIDE SEQUENCE [LARGE SCALE GENOMIC DNA]</scope>
    <source>
        <strain evidence="8">H-22</strain>
    </source>
</reference>
<dbReference type="InterPro" id="IPR017459">
    <property type="entry name" value="Glycosyl_Trfase_fam3_N_dom"/>
</dbReference>
<dbReference type="InterPro" id="IPR000312">
    <property type="entry name" value="Glycosyl_Trfase_fam3"/>
</dbReference>
<comment type="catalytic activity">
    <reaction evidence="6">
        <text>thymidine + phosphate = 2-deoxy-alpha-D-ribose 1-phosphate + thymine</text>
        <dbReference type="Rhea" id="RHEA:16037"/>
        <dbReference type="ChEBI" id="CHEBI:17748"/>
        <dbReference type="ChEBI" id="CHEBI:17821"/>
        <dbReference type="ChEBI" id="CHEBI:43474"/>
        <dbReference type="ChEBI" id="CHEBI:57259"/>
        <dbReference type="EC" id="2.4.2.4"/>
    </reaction>
</comment>
<evidence type="ECO:0000313" key="8">
    <source>
        <dbReference type="EMBL" id="EMB34147.1"/>
    </source>
</evidence>
<dbReference type="InterPro" id="IPR000053">
    <property type="entry name" value="Thymidine/pyrmidine_PPase"/>
</dbReference>
<dbReference type="GO" id="GO:0006213">
    <property type="term" value="P:pyrimidine nucleoside metabolic process"/>
    <property type="evidence" value="ECO:0007669"/>
    <property type="project" value="InterPro"/>
</dbReference>
<dbReference type="Pfam" id="PF07831">
    <property type="entry name" value="PYNP_C"/>
    <property type="match status" value="1"/>
</dbReference>
<accession>A0A0E2E745</accession>
<dbReference type="EC" id="2.4.2.4" evidence="3"/>
<comment type="subunit">
    <text evidence="2">Homodimer.</text>
</comment>
<evidence type="ECO:0000256" key="1">
    <source>
        <dbReference type="ARBA" id="ARBA00006915"/>
    </source>
</evidence>
<dbReference type="SUPFAM" id="SSF52418">
    <property type="entry name" value="Nucleoside phosphorylase/phosphoribosyltransferase catalytic domain"/>
    <property type="match status" value="1"/>
</dbReference>
<dbReference type="GO" id="GO:0009032">
    <property type="term" value="F:thymidine phosphorylase activity"/>
    <property type="evidence" value="ECO:0007669"/>
    <property type="project" value="UniProtKB-EC"/>
</dbReference>
<dbReference type="NCBIfam" id="NF004490">
    <property type="entry name" value="PRK05820.1"/>
    <property type="match status" value="1"/>
</dbReference>
<dbReference type="Proteomes" id="UP000011705">
    <property type="component" value="Chromosome"/>
</dbReference>
<dbReference type="GO" id="GO:0005829">
    <property type="term" value="C:cytosol"/>
    <property type="evidence" value="ECO:0007669"/>
    <property type="project" value="TreeGrafter"/>
</dbReference>
<dbReference type="HOGENOM" id="CLU_025040_0_1_12"/>
<evidence type="ECO:0000256" key="5">
    <source>
        <dbReference type="ARBA" id="ARBA00022679"/>
    </source>
</evidence>
<evidence type="ECO:0000256" key="6">
    <source>
        <dbReference type="ARBA" id="ARBA00048550"/>
    </source>
</evidence>
<feature type="domain" description="Pyrimidine nucleoside phosphorylase C-terminal" evidence="7">
    <location>
        <begin position="350"/>
        <end position="424"/>
    </location>
</feature>
<dbReference type="PIRSF" id="PIRSF000478">
    <property type="entry name" value="TP_PyNP"/>
    <property type="match status" value="1"/>
</dbReference>
<dbReference type="PANTHER" id="PTHR10515">
    <property type="entry name" value="THYMIDINE PHOSPHORYLASE"/>
    <property type="match status" value="1"/>
</dbReference>
<dbReference type="RefSeq" id="WP_002683789.1">
    <property type="nucleotide sequence ID" value="NZ_CM001795.1"/>
</dbReference>
<dbReference type="GO" id="GO:0006206">
    <property type="term" value="P:pyrimidine nucleobase metabolic process"/>
    <property type="evidence" value="ECO:0007669"/>
    <property type="project" value="InterPro"/>
</dbReference>
<dbReference type="InterPro" id="IPR013102">
    <property type="entry name" value="PYNP_C"/>
</dbReference>
<dbReference type="InterPro" id="IPR018090">
    <property type="entry name" value="Pyrmidine_PPas_bac/euk"/>
</dbReference>
<dbReference type="SUPFAM" id="SSF54680">
    <property type="entry name" value="Pyrimidine nucleoside phosphorylase C-terminal domain"/>
    <property type="match status" value="1"/>
</dbReference>
<sequence length="443" mass="47892">MRATDIIMKKRGIKGQAIEPLNRKEIEFIVNSYVRGEIPEYQISAWLMAVYFNGMTFEETAILTDVMLHSGKVMDLSSLEGPFVDKHSTGGVGDKLSLPLAPIVAANGVKVPMMSGRALGHTGGTLDKLEAVTGYRTNLTEAEFRNFIEKTGFAMTGQTKEIVPADRLLYAMRDVTATVESVPLITSSILSKKVAEGSEALVFDVKCGKGAFMKTLSDAKALAVSLVGTAKAMGKKARALITNMNEPLGTMAGNFLEIEETIDILKGQGPADSTELTLQLAAHMLVLGGKAKTEEEGLSLAKEAVSSGKALDLFIKNIELQGGNPKTLMAEYKTRRSKFFEELKAERDGFIESINAFEVGMAGVNLGVGRNKTTDPVCPDAGVEILKHKGDSVKKGDLIMRVYGKDSASVSASMPLLKNAIEYSDKTPQKDKLIFKIIKQEEL</sequence>
<keyword evidence="4" id="KW-0328">Glycosyltransferase</keyword>
<dbReference type="Pfam" id="PF00591">
    <property type="entry name" value="Glycos_transf_3"/>
    <property type="match status" value="1"/>
</dbReference>
<dbReference type="Gene3D" id="3.40.1030.10">
    <property type="entry name" value="Nucleoside phosphorylase/phosphoribosyltransferase catalytic domain"/>
    <property type="match status" value="1"/>
</dbReference>
<dbReference type="NCBIfam" id="TIGR02644">
    <property type="entry name" value="Y_phosphoryl"/>
    <property type="match status" value="1"/>
</dbReference>
<dbReference type="SUPFAM" id="SSF47648">
    <property type="entry name" value="Nucleoside phosphorylase/phosphoribosyltransferase N-terminal domain"/>
    <property type="match status" value="1"/>
</dbReference>